<evidence type="ECO:0000313" key="6">
    <source>
        <dbReference type="EMBL" id="KAL3680861.1"/>
    </source>
</evidence>
<organism evidence="6 7">
    <name type="scientific">Riccia sorocarpa</name>
    <dbReference type="NCBI Taxonomy" id="122646"/>
    <lineage>
        <taxon>Eukaryota</taxon>
        <taxon>Viridiplantae</taxon>
        <taxon>Streptophyta</taxon>
        <taxon>Embryophyta</taxon>
        <taxon>Marchantiophyta</taxon>
        <taxon>Marchantiopsida</taxon>
        <taxon>Marchantiidae</taxon>
        <taxon>Marchantiales</taxon>
        <taxon>Ricciaceae</taxon>
        <taxon>Riccia</taxon>
    </lineage>
</organism>
<dbReference type="Proteomes" id="UP001633002">
    <property type="component" value="Unassembled WGS sequence"/>
</dbReference>
<comment type="caution">
    <text evidence="6">The sequence shown here is derived from an EMBL/GenBank/DDBJ whole genome shotgun (WGS) entry which is preliminary data.</text>
</comment>
<dbReference type="EMBL" id="JBJQOH010000007">
    <property type="protein sequence ID" value="KAL3680861.1"/>
    <property type="molecule type" value="Genomic_DNA"/>
</dbReference>
<feature type="domain" description="MYND-type" evidence="5">
    <location>
        <begin position="7"/>
        <end position="53"/>
    </location>
</feature>
<keyword evidence="3" id="KW-0862">Zinc</keyword>
<dbReference type="AlphaFoldDB" id="A0ABD3GSR6"/>
<evidence type="ECO:0000256" key="4">
    <source>
        <dbReference type="PROSITE-ProRule" id="PRU00134"/>
    </source>
</evidence>
<evidence type="ECO:0000256" key="3">
    <source>
        <dbReference type="ARBA" id="ARBA00022833"/>
    </source>
</evidence>
<dbReference type="Gene3D" id="6.10.140.2220">
    <property type="match status" value="1"/>
</dbReference>
<evidence type="ECO:0000256" key="1">
    <source>
        <dbReference type="ARBA" id="ARBA00022723"/>
    </source>
</evidence>
<name>A0ABD3GSR6_9MARC</name>
<dbReference type="SUPFAM" id="SSF144232">
    <property type="entry name" value="HIT/MYND zinc finger-like"/>
    <property type="match status" value="1"/>
</dbReference>
<keyword evidence="7" id="KW-1185">Reference proteome</keyword>
<dbReference type="Pfam" id="PF01753">
    <property type="entry name" value="zf-MYND"/>
    <property type="match status" value="1"/>
</dbReference>
<proteinExistence type="predicted"/>
<dbReference type="InterPro" id="IPR002893">
    <property type="entry name" value="Znf_MYND"/>
</dbReference>
<reference evidence="6 7" key="1">
    <citation type="submission" date="2024-09" db="EMBL/GenBank/DDBJ databases">
        <title>Chromosome-scale assembly of Riccia sorocarpa.</title>
        <authorList>
            <person name="Paukszto L."/>
        </authorList>
    </citation>
    <scope>NUCLEOTIDE SEQUENCE [LARGE SCALE GENOMIC DNA]</scope>
    <source>
        <strain evidence="6">LP-2024</strain>
        <tissue evidence="6">Aerial parts of the thallus</tissue>
    </source>
</reference>
<keyword evidence="1" id="KW-0479">Metal-binding</keyword>
<sequence length="142" mass="15151">METSSGGRICAAKYAGAGPCVGPALLRCGSCGAPNYCSRAHQMAHWKEHRDECSRMAEQMMRAYIVNDFPFSFTEETVQGVEAGAVTVCSFLEDRDLHLKGLWKAECECDGSKQSSEPGLGECPSGGPLAVLLIYSSPSAVP</sequence>
<evidence type="ECO:0000256" key="2">
    <source>
        <dbReference type="ARBA" id="ARBA00022771"/>
    </source>
</evidence>
<gene>
    <name evidence="6" type="ORF">R1sor_023817</name>
</gene>
<accession>A0ABD3GSR6</accession>
<evidence type="ECO:0000259" key="5">
    <source>
        <dbReference type="PROSITE" id="PS50865"/>
    </source>
</evidence>
<keyword evidence="2 4" id="KW-0863">Zinc-finger</keyword>
<dbReference type="PROSITE" id="PS50865">
    <property type="entry name" value="ZF_MYND_2"/>
    <property type="match status" value="1"/>
</dbReference>
<dbReference type="GO" id="GO:0008270">
    <property type="term" value="F:zinc ion binding"/>
    <property type="evidence" value="ECO:0007669"/>
    <property type="project" value="UniProtKB-KW"/>
</dbReference>
<dbReference type="PANTHER" id="PTHR47570:SF1">
    <property type="entry name" value="ZINC ION BINDING PROTEIN"/>
    <property type="match status" value="1"/>
</dbReference>
<protein>
    <recommendedName>
        <fullName evidence="5">MYND-type domain-containing protein</fullName>
    </recommendedName>
</protein>
<evidence type="ECO:0000313" key="7">
    <source>
        <dbReference type="Proteomes" id="UP001633002"/>
    </source>
</evidence>
<dbReference type="PANTHER" id="PTHR47570">
    <property type="entry name" value="ZINC ION BINDING PROTEIN"/>
    <property type="match status" value="1"/>
</dbReference>